<sequence>MCLTSVIEEALLSVLNIPMRPLSTAMKVFTLCVCTFLCCTCPCSSQIITLYEYSNGSSCSRGLLDNYDTYAIRARVDCKNRYRMSNMYLKYKTKHGTEFTSLCVFFYLFETTKSSDVCNVTIGTDDKCVYDIDISVKTSRLLSGATLQAVAVTEGNDQFTSNALTLSELYGITSSTGHLVVNGEKRPTDQLKDVIKVNGRELTIVFVCECEAVPCWITISDDDDSAVVVKGKHYALYKRTFERSTQVKVTIKHAACRLDGEYNIVEFSVQIDVPLGVNDTVIIVLAVLTAVLAVAVIILIVIGVMGYRELRQLRIFRSQSTRVVPVPAPTRKDPSKQRSLALLRSETNRDGDKAAQKDQTKRASKEAKKKPLNPISFKLRESYPLQAPHVNTSNEAADIQINPNLPPGRMEGRRKKTDL</sequence>
<protein>
    <submittedName>
        <fullName evidence="3">Uncharacterized protein</fullName>
    </submittedName>
</protein>
<comment type="caution">
    <text evidence="3">The sequence shown here is derived from an EMBL/GenBank/DDBJ whole genome shotgun (WGS) entry which is preliminary data.</text>
</comment>
<feature type="compositionally biased region" description="Basic and acidic residues" evidence="1">
    <location>
        <begin position="346"/>
        <end position="366"/>
    </location>
</feature>
<keyword evidence="4" id="KW-1185">Reference proteome</keyword>
<gene>
    <name evidence="3" type="ORF">GSLYS_00016470001</name>
</gene>
<dbReference type="Proteomes" id="UP001497497">
    <property type="component" value="Unassembled WGS sequence"/>
</dbReference>
<proteinExistence type="predicted"/>
<evidence type="ECO:0000313" key="3">
    <source>
        <dbReference type="EMBL" id="CAL1542936.1"/>
    </source>
</evidence>
<feature type="region of interest" description="Disordered" evidence="1">
    <location>
        <begin position="324"/>
        <end position="419"/>
    </location>
</feature>
<organism evidence="3 4">
    <name type="scientific">Lymnaea stagnalis</name>
    <name type="common">Great pond snail</name>
    <name type="synonym">Helix stagnalis</name>
    <dbReference type="NCBI Taxonomy" id="6523"/>
    <lineage>
        <taxon>Eukaryota</taxon>
        <taxon>Metazoa</taxon>
        <taxon>Spiralia</taxon>
        <taxon>Lophotrochozoa</taxon>
        <taxon>Mollusca</taxon>
        <taxon>Gastropoda</taxon>
        <taxon>Heterobranchia</taxon>
        <taxon>Euthyneura</taxon>
        <taxon>Panpulmonata</taxon>
        <taxon>Hygrophila</taxon>
        <taxon>Lymnaeoidea</taxon>
        <taxon>Lymnaeidae</taxon>
        <taxon>Lymnaea</taxon>
    </lineage>
</organism>
<evidence type="ECO:0000256" key="2">
    <source>
        <dbReference type="SAM" id="Phobius"/>
    </source>
</evidence>
<keyword evidence="2" id="KW-1133">Transmembrane helix</keyword>
<keyword evidence="2" id="KW-0812">Transmembrane</keyword>
<reference evidence="3 4" key="1">
    <citation type="submission" date="2024-04" db="EMBL/GenBank/DDBJ databases">
        <authorList>
            <consortium name="Genoscope - CEA"/>
            <person name="William W."/>
        </authorList>
    </citation>
    <scope>NUCLEOTIDE SEQUENCE [LARGE SCALE GENOMIC DNA]</scope>
</reference>
<dbReference type="AlphaFoldDB" id="A0AAV2I8Q9"/>
<evidence type="ECO:0000313" key="4">
    <source>
        <dbReference type="Proteomes" id="UP001497497"/>
    </source>
</evidence>
<accession>A0AAV2I8Q9</accession>
<feature type="transmembrane region" description="Helical" evidence="2">
    <location>
        <begin position="281"/>
        <end position="307"/>
    </location>
</feature>
<name>A0AAV2I8Q9_LYMST</name>
<keyword evidence="2" id="KW-0472">Membrane</keyword>
<evidence type="ECO:0000256" key="1">
    <source>
        <dbReference type="SAM" id="MobiDB-lite"/>
    </source>
</evidence>
<dbReference type="EMBL" id="CAXITT010000515">
    <property type="protein sequence ID" value="CAL1542936.1"/>
    <property type="molecule type" value="Genomic_DNA"/>
</dbReference>